<dbReference type="InterPro" id="IPR041698">
    <property type="entry name" value="Methyltransf_25"/>
</dbReference>
<gene>
    <name evidence="3" type="ORF">GCM10009554_23700</name>
</gene>
<dbReference type="CDD" id="cd02440">
    <property type="entry name" value="AdoMet_MTases"/>
    <property type="match status" value="1"/>
</dbReference>
<keyword evidence="3" id="KW-0489">Methyltransferase</keyword>
<protein>
    <submittedName>
        <fullName evidence="3">Class I SAM-dependent methyltransferase</fullName>
    </submittedName>
</protein>
<accession>A0ABN1Q175</accession>
<keyword evidence="1" id="KW-0808">Transferase</keyword>
<dbReference type="Proteomes" id="UP001500542">
    <property type="component" value="Unassembled WGS sequence"/>
</dbReference>
<dbReference type="GO" id="GO:0008168">
    <property type="term" value="F:methyltransferase activity"/>
    <property type="evidence" value="ECO:0007669"/>
    <property type="project" value="UniProtKB-KW"/>
</dbReference>
<comment type="caution">
    <text evidence="3">The sequence shown here is derived from an EMBL/GenBank/DDBJ whole genome shotgun (WGS) entry which is preliminary data.</text>
</comment>
<evidence type="ECO:0000256" key="1">
    <source>
        <dbReference type="ARBA" id="ARBA00022679"/>
    </source>
</evidence>
<dbReference type="Gene3D" id="3.40.50.150">
    <property type="entry name" value="Vaccinia Virus protein VP39"/>
    <property type="match status" value="1"/>
</dbReference>
<evidence type="ECO:0000313" key="3">
    <source>
        <dbReference type="EMBL" id="GAA0936292.1"/>
    </source>
</evidence>
<dbReference type="SUPFAM" id="SSF53335">
    <property type="entry name" value="S-adenosyl-L-methionine-dependent methyltransferases"/>
    <property type="match status" value="1"/>
</dbReference>
<dbReference type="GO" id="GO:0032259">
    <property type="term" value="P:methylation"/>
    <property type="evidence" value="ECO:0007669"/>
    <property type="project" value="UniProtKB-KW"/>
</dbReference>
<proteinExistence type="predicted"/>
<sequence>MTDSLEQVTEANRASWNQIAPVRQGQPAEFFGAGGLALEDFELALAGDVRGKRVLQLACSCGDQVLSWSTLGATAVGVDISEVALAIARQKSTDAGIPADFRRADMFDLPDDLVDLDLIYFSWGAICWAPDLSRLADILATRLRPGGSVLIADHHPLWEVLAVRGDNHLAVTGDYFGRTTPRAETDDAKLPFGARGTATPPPFNAFVWPTSDVVMALLNAGLRLDAFTEHSTPDGYAGLGPTTAHLPAYYVIKATKP</sequence>
<feature type="domain" description="Methyltransferase" evidence="2">
    <location>
        <begin position="54"/>
        <end position="147"/>
    </location>
</feature>
<organism evidence="3 4">
    <name type="scientific">Kribbella koreensis</name>
    <dbReference type="NCBI Taxonomy" id="57909"/>
    <lineage>
        <taxon>Bacteria</taxon>
        <taxon>Bacillati</taxon>
        <taxon>Actinomycetota</taxon>
        <taxon>Actinomycetes</taxon>
        <taxon>Propionibacteriales</taxon>
        <taxon>Kribbellaceae</taxon>
        <taxon>Kribbella</taxon>
    </lineage>
</organism>
<reference evidence="3 4" key="1">
    <citation type="journal article" date="2019" name="Int. J. Syst. Evol. Microbiol.">
        <title>The Global Catalogue of Microorganisms (GCM) 10K type strain sequencing project: providing services to taxonomists for standard genome sequencing and annotation.</title>
        <authorList>
            <consortium name="The Broad Institute Genomics Platform"/>
            <consortium name="The Broad Institute Genome Sequencing Center for Infectious Disease"/>
            <person name="Wu L."/>
            <person name="Ma J."/>
        </authorList>
    </citation>
    <scope>NUCLEOTIDE SEQUENCE [LARGE SCALE GENOMIC DNA]</scope>
    <source>
        <strain evidence="3 4">JCM 10977</strain>
    </source>
</reference>
<dbReference type="RefSeq" id="WP_343967970.1">
    <property type="nucleotide sequence ID" value="NZ_BAAAHK010000005.1"/>
</dbReference>
<name>A0ABN1Q175_9ACTN</name>
<evidence type="ECO:0000313" key="4">
    <source>
        <dbReference type="Proteomes" id="UP001500542"/>
    </source>
</evidence>
<dbReference type="InterPro" id="IPR029063">
    <property type="entry name" value="SAM-dependent_MTases_sf"/>
</dbReference>
<dbReference type="Pfam" id="PF13649">
    <property type="entry name" value="Methyltransf_25"/>
    <property type="match status" value="1"/>
</dbReference>
<keyword evidence="4" id="KW-1185">Reference proteome</keyword>
<dbReference type="PANTHER" id="PTHR43861">
    <property type="entry name" value="TRANS-ACONITATE 2-METHYLTRANSFERASE-RELATED"/>
    <property type="match status" value="1"/>
</dbReference>
<dbReference type="EMBL" id="BAAAHK010000005">
    <property type="protein sequence ID" value="GAA0936292.1"/>
    <property type="molecule type" value="Genomic_DNA"/>
</dbReference>
<evidence type="ECO:0000259" key="2">
    <source>
        <dbReference type="Pfam" id="PF13649"/>
    </source>
</evidence>